<accession>A0A198EZF3</accession>
<reference evidence="2 3" key="1">
    <citation type="submission" date="2016-04" db="EMBL/GenBank/DDBJ databases">
        <title>ATOL: Assembling a taxonomically balanced genome-scale reconstruction of the evolutionary history of the Enterobacteriaceae.</title>
        <authorList>
            <person name="Plunkett G.III."/>
            <person name="Neeno-Eckwall E.C."/>
            <person name="Glasner J.D."/>
            <person name="Perna N.T."/>
        </authorList>
    </citation>
    <scope>NUCLEOTIDE SEQUENCE [LARGE SCALE GENOMIC DNA]</scope>
    <source>
        <strain evidence="2 3">ATCC 19692</strain>
    </source>
</reference>
<sequence length="165" mass="18574">MYNGSACNYHGRLIWAAQYDDNIAFPAVDSNWEGCAGRRNGCQSTVLQYFKGNLVPLVTPLGSITLRPVKETGYFTLIVTDNHFYKGESSYFNRQNEQLSNLNWTKYSYDTIEDVKNGISKSDTSEGPKPEVKTPSGQTHFDCSDPSISPMSKLGDYGQEYRLEK</sequence>
<evidence type="ECO:0000256" key="1">
    <source>
        <dbReference type="SAM" id="MobiDB-lite"/>
    </source>
</evidence>
<feature type="compositionally biased region" description="Polar residues" evidence="1">
    <location>
        <begin position="135"/>
        <end position="150"/>
    </location>
</feature>
<proteinExistence type="predicted"/>
<protein>
    <submittedName>
        <fullName evidence="2">Uncharacterized protein</fullName>
    </submittedName>
</protein>
<name>A0A198EZF3_9GAMM</name>
<keyword evidence="3" id="KW-1185">Reference proteome</keyword>
<dbReference type="Proteomes" id="UP000094023">
    <property type="component" value="Unassembled WGS sequence"/>
</dbReference>
<evidence type="ECO:0000313" key="3">
    <source>
        <dbReference type="Proteomes" id="UP000094023"/>
    </source>
</evidence>
<dbReference type="AlphaFoldDB" id="A0A198EZF3"/>
<comment type="caution">
    <text evidence="2">The sequence shown here is derived from an EMBL/GenBank/DDBJ whole genome shotgun (WGS) entry which is preliminary data.</text>
</comment>
<dbReference type="EMBL" id="LXEN01000190">
    <property type="protein sequence ID" value="OAT17479.1"/>
    <property type="molecule type" value="Genomic_DNA"/>
</dbReference>
<feature type="compositionally biased region" description="Basic and acidic residues" evidence="1">
    <location>
        <begin position="123"/>
        <end position="132"/>
    </location>
</feature>
<organism evidence="2 3">
    <name type="scientific">Proteus myxofaciens ATCC 19692</name>
    <dbReference type="NCBI Taxonomy" id="1354337"/>
    <lineage>
        <taxon>Bacteria</taxon>
        <taxon>Pseudomonadati</taxon>
        <taxon>Pseudomonadota</taxon>
        <taxon>Gammaproteobacteria</taxon>
        <taxon>Enterobacterales</taxon>
        <taxon>Morganellaceae</taxon>
        <taxon>Proteus</taxon>
    </lineage>
</organism>
<feature type="region of interest" description="Disordered" evidence="1">
    <location>
        <begin position="118"/>
        <end position="165"/>
    </location>
</feature>
<evidence type="ECO:0000313" key="2">
    <source>
        <dbReference type="EMBL" id="OAT17479.1"/>
    </source>
</evidence>
<gene>
    <name evidence="2" type="ORF">M983_3256</name>
</gene>